<feature type="compositionally biased region" description="Pro residues" evidence="14">
    <location>
        <begin position="460"/>
        <end position="476"/>
    </location>
</feature>
<keyword evidence="5 12" id="KW-0862">Zinc</keyword>
<dbReference type="GO" id="GO:0010557">
    <property type="term" value="P:positive regulation of macromolecule biosynthetic process"/>
    <property type="evidence" value="ECO:0007669"/>
    <property type="project" value="UniProtKB-ARBA"/>
</dbReference>
<feature type="region of interest" description="Disordered" evidence="14">
    <location>
        <begin position="523"/>
        <end position="609"/>
    </location>
</feature>
<dbReference type="OrthoDB" id="1923159at2759"/>
<feature type="compositionally biased region" description="Basic and acidic residues" evidence="14">
    <location>
        <begin position="1126"/>
        <end position="1135"/>
    </location>
</feature>
<dbReference type="InterPro" id="IPR039780">
    <property type="entry name" value="Mot2"/>
</dbReference>
<evidence type="ECO:0000256" key="1">
    <source>
        <dbReference type="ARBA" id="ARBA00004123"/>
    </source>
</evidence>
<dbReference type="GO" id="GO:0030015">
    <property type="term" value="C:CCR4-NOT core complex"/>
    <property type="evidence" value="ECO:0007669"/>
    <property type="project" value="UniProtKB-ARBA"/>
</dbReference>
<feature type="compositionally biased region" description="Low complexity" evidence="14">
    <location>
        <begin position="340"/>
        <end position="356"/>
    </location>
</feature>
<dbReference type="InterPro" id="IPR000571">
    <property type="entry name" value="Znf_CCCH"/>
</dbReference>
<proteinExistence type="predicted"/>
<feature type="compositionally biased region" description="Low complexity" evidence="14">
    <location>
        <begin position="1035"/>
        <end position="1050"/>
    </location>
</feature>
<sequence>MRVAIAGADWEGERTRMFGVSGSGPATSFARRAVDAKVRTAEREPLDARTAAPNGRRTASRIAILCRFVVWGLRGVADSSTRDARLFVAMSRMQQDQFVDDDEEECCPLCVEEFDLSDRNFRPCPCGYQICQFCYNNIKTTMNGLCPACRRPYDDSTIEWKTISPEEMAQHKQLIAQKAKKNAQIRQKEAQKAEADSLSRKHLSGLRVVQKNLVYVTGLTPTIREDELLKTLRGDDYFGQYGKILKIVVSKAKENAQHQQSVGVYVTFARKEDAEKCINAVDGSQNGDRTLRAQFGTTKYCSAYLRGETCNNRNCMFLHEPGEDNDSFTRQDLSMMNSIQTQQPSQSSTSRAAPPAHQGPAVAAATPMNRQDSTDTSNSIPDAPGLPATASWGSKAILERRASRSTIASNNASPMVTNAVPAQASKAPKPAEAPKKKGKEKEKEKEKDKSPRPSKSATPLPQPTPTPTPAPAPAPTARPTKAHDDGIHEYLKLIASPGFKFIFSSAALSEEELKAVKEFPLLLDPNGGAKRRAIKEKEKELTLQREAEAEAKTASQQAPSAEREDNEATAGGSLQLGGEPEDGPEPSTNHLNQHAIAPPGQQGFGGSLFGQNAPLVEDFSSIGLSNRGLTPQQQQQLLLSNFKSGTQSTGLLSNMQNSQPQQIGLAGNGSNHTRHTSRFSFANDSSSASANVQPVANQKLMSQQNSMMPKNANQFNPMSQHQPLGGQFFTNVQGPPPGLKPTGTPPVSGTGMFGQGHGFATGGLPYGAGATARNNSDAMYQDLLRNRNMDGGARLGDAGKRESMFPSFLNQHPTTSTPAPAPGLLSFPYGPSPGAYQESGSQKSKKKGKKHRHANTSSSGGGGLADVQDPSILQARLHQGGMAGQGLYGQGQGGFSSLYTNNYGGAGRWFSFSRRLRHGYCIAEEQASMNVDALVNDSDNEPLRATPITSISSQLFDHGHRSTPTIPPGFTAPAIPKTVMEGSRPRPGSLPMSRTNSATITPAIPVMPVTPIQASTPNKTSKASKAKAKSDAVEPATPKTTSTLTPATKAQPTTPSKTGAKEAAVAPQTPKEQTPREASRKAKGDTAQTPKSTPETRRSISETATKDASKAKENSRKGQPLTQITPKKDLQKEPARVPAANETPTSTKRQPPGKLEIPLTTKMPVEEDSTATASTKTDSLTKNPRSLPATAPVSVPPSPATATGSPIKRAAAPRTLRVIATPKSEVPSPLPTTSTSAPPLPQIPTVDKLRSRQASIASINQPGTPASDLISDTASITSASMSRASSPPPIGKIGTAPVRKKTKSQAKKDRQERKKQIEEEQLEDNKSDVEVIQAPIIGRKKKAKKPSTNPKPIAAAFKSQPASPKPATVEEEQLGAPTAVPHPVSSARVSTRASPEPEPEAEPEQSKERREYNAQAIIADLQRTGELLASTLEFFKPLSSSLTHVSRAAQSSNMATPPDLKLHFSEADLDALAKKKPVRLNNHDGRPDSRTLITPKGKFFYGLSEELEAKALDLEKHIEALKGHARFHPRRQTAHGHTMASQTHSNDVLPAIATALQEAGKKLNTNGGQQMPKLDGSSAMLGSTNLPLPPVQAQEAPIPQVPPPQQQQTPADAGAYLNQYVLPRTDNPPPNQPRPEMAAVGGAPGAGTANMSVNANRFAKAAKAVVEGGAVGSTEIDGVGVMAADRLGGVFVQGLEALVGAGLGYESTQDFSDFGGNGSKNTRLKAGAKKASLEEYVNNMDVKTLINALEVAEGVVTSQLRGSLLSVGEAEQAVHAARKEHDVLEKKLTALMKKNKKLAMGGGK</sequence>
<dbReference type="SMART" id="SM00361">
    <property type="entry name" value="RRM_1"/>
    <property type="match status" value="1"/>
</dbReference>
<dbReference type="InterPro" id="IPR000504">
    <property type="entry name" value="RRM_dom"/>
</dbReference>
<reference evidence="18 19" key="1">
    <citation type="journal article" date="2014" name="PLoS ONE">
        <title>De novo Genome Assembly of the Fungal Plant Pathogen Pyrenophora semeniperda.</title>
        <authorList>
            <person name="Soliai M.M."/>
            <person name="Meyer S.E."/>
            <person name="Udall J.A."/>
            <person name="Elzinga D.E."/>
            <person name="Hermansen R.A."/>
            <person name="Bodily P.M."/>
            <person name="Hart A.A."/>
            <person name="Coleman C.E."/>
        </authorList>
    </citation>
    <scope>NUCLEOTIDE SEQUENCE [LARGE SCALE GENOMIC DNA]</scope>
    <source>
        <strain evidence="18 19">CCB06</strain>
        <tissue evidence="18">Mycelium</tissue>
    </source>
</reference>
<dbReference type="PROSITE" id="PS50102">
    <property type="entry name" value="RRM"/>
    <property type="match status" value="1"/>
</dbReference>
<dbReference type="GO" id="GO:0061630">
    <property type="term" value="F:ubiquitin protein ligase activity"/>
    <property type="evidence" value="ECO:0007669"/>
    <property type="project" value="UniProtKB-ARBA"/>
</dbReference>
<keyword evidence="9" id="KW-0804">Transcription</keyword>
<dbReference type="Pfam" id="PF14570">
    <property type="entry name" value="zf-RING_4"/>
    <property type="match status" value="1"/>
</dbReference>
<evidence type="ECO:0000256" key="6">
    <source>
        <dbReference type="ARBA" id="ARBA00022884"/>
    </source>
</evidence>
<dbReference type="InterPro" id="IPR035979">
    <property type="entry name" value="RBD_domain_sf"/>
</dbReference>
<dbReference type="GO" id="GO:0005634">
    <property type="term" value="C:nucleus"/>
    <property type="evidence" value="ECO:0007669"/>
    <property type="project" value="UniProtKB-SubCell"/>
</dbReference>
<dbReference type="CDD" id="cd16618">
    <property type="entry name" value="mRING-HC-C4C4_CNOT4"/>
    <property type="match status" value="1"/>
</dbReference>
<feature type="coiled-coil region" evidence="13">
    <location>
        <begin position="168"/>
        <end position="201"/>
    </location>
</feature>
<keyword evidence="4 12" id="KW-0863">Zinc-finger</keyword>
<dbReference type="EMBL" id="KE747844">
    <property type="protein sequence ID" value="RMZ74624.1"/>
    <property type="molecule type" value="Genomic_DNA"/>
</dbReference>
<evidence type="ECO:0000259" key="16">
    <source>
        <dbReference type="PROSITE" id="PS50102"/>
    </source>
</evidence>
<dbReference type="GO" id="GO:0000956">
    <property type="term" value="P:nuclear-transcribed mRNA catabolic process"/>
    <property type="evidence" value="ECO:0007669"/>
    <property type="project" value="UniProtKB-ARBA"/>
</dbReference>
<feature type="compositionally biased region" description="Polar residues" evidence="14">
    <location>
        <begin position="808"/>
        <end position="818"/>
    </location>
</feature>
<evidence type="ECO:0000256" key="13">
    <source>
        <dbReference type="SAM" id="Coils"/>
    </source>
</evidence>
<dbReference type="FunFam" id="3.30.70.330:FF:000257">
    <property type="entry name" value="CCR4-NOT core complex subunit Not4"/>
    <property type="match status" value="1"/>
</dbReference>
<keyword evidence="2" id="KW-0678">Repressor</keyword>
<organism evidence="18 19">
    <name type="scientific">Pyrenophora seminiperda CCB06</name>
    <dbReference type="NCBI Taxonomy" id="1302712"/>
    <lineage>
        <taxon>Eukaryota</taxon>
        <taxon>Fungi</taxon>
        <taxon>Dikarya</taxon>
        <taxon>Ascomycota</taxon>
        <taxon>Pezizomycotina</taxon>
        <taxon>Dothideomycetes</taxon>
        <taxon>Pleosporomycetidae</taxon>
        <taxon>Pleosporales</taxon>
        <taxon>Pleosporineae</taxon>
        <taxon>Pleosporaceae</taxon>
        <taxon>Pyrenophora</taxon>
    </lineage>
</organism>
<keyword evidence="19" id="KW-1185">Reference proteome</keyword>
<dbReference type="GO" id="GO:0003723">
    <property type="term" value="F:RNA binding"/>
    <property type="evidence" value="ECO:0007669"/>
    <property type="project" value="UniProtKB-UniRule"/>
</dbReference>
<feature type="compositionally biased region" description="Polar residues" evidence="14">
    <location>
        <begin position="404"/>
        <end position="416"/>
    </location>
</feature>
<evidence type="ECO:0000256" key="2">
    <source>
        <dbReference type="ARBA" id="ARBA00022491"/>
    </source>
</evidence>
<dbReference type="Gene3D" id="3.30.40.10">
    <property type="entry name" value="Zinc/RING finger domain, C3HC4 (zinc finger)"/>
    <property type="match status" value="1"/>
</dbReference>
<dbReference type="PROSITE" id="PS50089">
    <property type="entry name" value="ZF_RING_2"/>
    <property type="match status" value="1"/>
</dbReference>
<evidence type="ECO:0000256" key="9">
    <source>
        <dbReference type="ARBA" id="ARBA00023163"/>
    </source>
</evidence>
<evidence type="ECO:0000259" key="15">
    <source>
        <dbReference type="PROSITE" id="PS50089"/>
    </source>
</evidence>
<evidence type="ECO:0000256" key="12">
    <source>
        <dbReference type="PROSITE-ProRule" id="PRU00723"/>
    </source>
</evidence>
<feature type="zinc finger region" description="C3H1-type" evidence="12">
    <location>
        <begin position="295"/>
        <end position="322"/>
    </location>
</feature>
<dbReference type="SMART" id="SM00360">
    <property type="entry name" value="RRM"/>
    <property type="match status" value="1"/>
</dbReference>
<protein>
    <submittedName>
        <fullName evidence="18">General negative regulator of transcription subunit 4</fullName>
    </submittedName>
</protein>
<dbReference type="InterPro" id="IPR034261">
    <property type="entry name" value="CNOT4_RRM"/>
</dbReference>
<dbReference type="Gene3D" id="3.30.70.330">
    <property type="match status" value="1"/>
</dbReference>
<gene>
    <name evidence="18" type="ORF">GMOD_00003685</name>
</gene>
<feature type="compositionally biased region" description="Basic and acidic residues" evidence="14">
    <location>
        <begin position="432"/>
        <end position="451"/>
    </location>
</feature>
<dbReference type="SUPFAM" id="SSF54928">
    <property type="entry name" value="RNA-binding domain, RBD"/>
    <property type="match status" value="1"/>
</dbReference>
<feature type="compositionally biased region" description="Basic residues" evidence="14">
    <location>
        <begin position="843"/>
        <end position="854"/>
    </location>
</feature>
<feature type="compositionally biased region" description="Polar residues" evidence="14">
    <location>
        <begin position="1252"/>
        <end position="1264"/>
    </location>
</feature>
<evidence type="ECO:0000256" key="8">
    <source>
        <dbReference type="ARBA" id="ARBA00023054"/>
    </source>
</evidence>
<keyword evidence="10" id="KW-0539">Nucleus</keyword>
<feature type="compositionally biased region" description="Basic and acidic residues" evidence="14">
    <location>
        <begin position="1073"/>
        <end position="1084"/>
    </location>
</feature>
<evidence type="ECO:0000259" key="17">
    <source>
        <dbReference type="PROSITE" id="PS50103"/>
    </source>
</evidence>
<evidence type="ECO:0000256" key="14">
    <source>
        <dbReference type="SAM" id="MobiDB-lite"/>
    </source>
</evidence>
<feature type="domain" description="C3H1-type" evidence="17">
    <location>
        <begin position="295"/>
        <end position="322"/>
    </location>
</feature>
<evidence type="ECO:0000313" key="18">
    <source>
        <dbReference type="EMBL" id="RMZ74624.1"/>
    </source>
</evidence>
<keyword evidence="3 12" id="KW-0479">Metal-binding</keyword>
<feature type="compositionally biased region" description="Polar residues" evidence="14">
    <location>
        <begin position="720"/>
        <end position="733"/>
    </location>
</feature>
<dbReference type="GO" id="GO:0008270">
    <property type="term" value="F:zinc ion binding"/>
    <property type="evidence" value="ECO:0007669"/>
    <property type="project" value="UniProtKB-KW"/>
</dbReference>
<feature type="coiled-coil region" evidence="13">
    <location>
        <begin position="1767"/>
        <end position="1794"/>
    </location>
</feature>
<keyword evidence="6 11" id="KW-0694">RNA-binding</keyword>
<evidence type="ECO:0000313" key="19">
    <source>
        <dbReference type="Proteomes" id="UP000265663"/>
    </source>
</evidence>
<dbReference type="InterPro" id="IPR012677">
    <property type="entry name" value="Nucleotide-bd_a/b_plait_sf"/>
</dbReference>
<dbReference type="PANTHER" id="PTHR12603">
    <property type="entry name" value="CCR4-NOT TRANSCRIPTION COMPLEX RELATED"/>
    <property type="match status" value="1"/>
</dbReference>
<feature type="compositionally biased region" description="Low complexity" evidence="14">
    <location>
        <begin position="1170"/>
        <end position="1193"/>
    </location>
</feature>
<dbReference type="PROSITE" id="PS50103">
    <property type="entry name" value="ZF_C3H1"/>
    <property type="match status" value="1"/>
</dbReference>
<name>A0A3M7MKH9_9PLEO</name>
<dbReference type="Proteomes" id="UP000265663">
    <property type="component" value="Unassembled WGS sequence"/>
</dbReference>
<dbReference type="GO" id="GO:0051254">
    <property type="term" value="P:positive regulation of RNA metabolic process"/>
    <property type="evidence" value="ECO:0007669"/>
    <property type="project" value="UniProtKB-ARBA"/>
</dbReference>
<feature type="domain" description="RING-type" evidence="15">
    <location>
        <begin position="107"/>
        <end position="150"/>
    </location>
</feature>
<dbReference type="Pfam" id="PF00076">
    <property type="entry name" value="RRM_1"/>
    <property type="match status" value="1"/>
</dbReference>
<dbReference type="PANTHER" id="PTHR12603:SF0">
    <property type="entry name" value="CCR4-NOT TRANSCRIPTION COMPLEX SUBUNIT 4"/>
    <property type="match status" value="1"/>
</dbReference>
<evidence type="ECO:0000256" key="10">
    <source>
        <dbReference type="ARBA" id="ARBA00023242"/>
    </source>
</evidence>
<accession>A0A3M7MKH9</accession>
<evidence type="ECO:0000256" key="4">
    <source>
        <dbReference type="ARBA" id="ARBA00022771"/>
    </source>
</evidence>
<dbReference type="FunFam" id="3.30.40.10:FF:000006">
    <property type="entry name" value="CCR4-NOT transcription complex subunit 4"/>
    <property type="match status" value="1"/>
</dbReference>
<feature type="compositionally biased region" description="Basic and acidic residues" evidence="14">
    <location>
        <begin position="1094"/>
        <end position="1116"/>
    </location>
</feature>
<evidence type="ECO:0000256" key="3">
    <source>
        <dbReference type="ARBA" id="ARBA00022723"/>
    </source>
</evidence>
<dbReference type="InterPro" id="IPR039515">
    <property type="entry name" value="NOT4_mRING-HC-C4C4"/>
</dbReference>
<dbReference type="CDD" id="cd12438">
    <property type="entry name" value="RRM_CNOT4"/>
    <property type="match status" value="1"/>
</dbReference>
<feature type="region of interest" description="Disordered" evidence="14">
    <location>
        <begin position="720"/>
        <end position="756"/>
    </location>
</feature>
<feature type="region of interest" description="Disordered" evidence="14">
    <location>
        <begin position="338"/>
        <end position="484"/>
    </location>
</feature>
<dbReference type="InterPro" id="IPR013083">
    <property type="entry name" value="Znf_RING/FYVE/PHD"/>
</dbReference>
<feature type="domain" description="RRM" evidence="16">
    <location>
        <begin position="212"/>
        <end position="298"/>
    </location>
</feature>
<dbReference type="InterPro" id="IPR003954">
    <property type="entry name" value="RRM_euk-type"/>
</dbReference>
<feature type="compositionally biased region" description="Basic and acidic residues" evidence="14">
    <location>
        <begin position="1306"/>
        <end position="1329"/>
    </location>
</feature>
<feature type="compositionally biased region" description="Low complexity" evidence="14">
    <location>
        <begin position="1274"/>
        <end position="1285"/>
    </location>
</feature>
<evidence type="ECO:0000256" key="7">
    <source>
        <dbReference type="ARBA" id="ARBA00023015"/>
    </source>
</evidence>
<feature type="region of interest" description="Disordered" evidence="14">
    <location>
        <begin position="791"/>
        <end position="867"/>
    </location>
</feature>
<dbReference type="InterPro" id="IPR001841">
    <property type="entry name" value="Znf_RING"/>
</dbReference>
<dbReference type="SUPFAM" id="SSF57850">
    <property type="entry name" value="RING/U-box"/>
    <property type="match status" value="1"/>
</dbReference>
<feature type="compositionally biased region" description="Polar residues" evidence="14">
    <location>
        <begin position="368"/>
        <end position="380"/>
    </location>
</feature>
<evidence type="ECO:0000256" key="11">
    <source>
        <dbReference type="PROSITE-ProRule" id="PRU00176"/>
    </source>
</evidence>
<dbReference type="GO" id="GO:0016567">
    <property type="term" value="P:protein ubiquitination"/>
    <property type="evidence" value="ECO:0007669"/>
    <property type="project" value="TreeGrafter"/>
</dbReference>
<keyword evidence="8 13" id="KW-0175">Coiled coil</keyword>
<feature type="region of interest" description="Disordered" evidence="14">
    <location>
        <begin position="1003"/>
        <end position="1412"/>
    </location>
</feature>
<keyword evidence="7" id="KW-0805">Transcription regulation</keyword>
<feature type="compositionally biased region" description="Basic and acidic residues" evidence="14">
    <location>
        <begin position="535"/>
        <end position="551"/>
    </location>
</feature>
<comment type="subcellular location">
    <subcellularLocation>
        <location evidence="1">Nucleus</location>
    </subcellularLocation>
</comment>
<evidence type="ECO:0000256" key="5">
    <source>
        <dbReference type="ARBA" id="ARBA00022833"/>
    </source>
</evidence>